<evidence type="ECO:0000256" key="1">
    <source>
        <dbReference type="SAM" id="MobiDB-lite"/>
    </source>
</evidence>
<organism evidence="2 3">
    <name type="scientific">Parascaris equorum</name>
    <name type="common">Equine roundworm</name>
    <dbReference type="NCBI Taxonomy" id="6256"/>
    <lineage>
        <taxon>Eukaryota</taxon>
        <taxon>Metazoa</taxon>
        <taxon>Ecdysozoa</taxon>
        <taxon>Nematoda</taxon>
        <taxon>Chromadorea</taxon>
        <taxon>Rhabditida</taxon>
        <taxon>Spirurina</taxon>
        <taxon>Ascaridomorpha</taxon>
        <taxon>Ascaridoidea</taxon>
        <taxon>Ascarididae</taxon>
        <taxon>Parascaris</taxon>
    </lineage>
</organism>
<evidence type="ECO:0000313" key="2">
    <source>
        <dbReference type="Proteomes" id="UP000887564"/>
    </source>
</evidence>
<dbReference type="Proteomes" id="UP000887564">
    <property type="component" value="Unplaced"/>
</dbReference>
<feature type="compositionally biased region" description="Basic and acidic residues" evidence="1">
    <location>
        <begin position="106"/>
        <end position="116"/>
    </location>
</feature>
<protein>
    <submittedName>
        <fullName evidence="3">Uncharacterized protein</fullName>
    </submittedName>
</protein>
<dbReference type="AlphaFoldDB" id="A0A914RU53"/>
<feature type="region of interest" description="Disordered" evidence="1">
    <location>
        <begin position="76"/>
        <end position="116"/>
    </location>
</feature>
<name>A0A914RU53_PAREQ</name>
<dbReference type="WBParaSite" id="PEQ_0000985801-mRNA-1">
    <property type="protein sequence ID" value="PEQ_0000985801-mRNA-1"/>
    <property type="gene ID" value="PEQ_0000985801"/>
</dbReference>
<reference evidence="3" key="1">
    <citation type="submission" date="2022-11" db="UniProtKB">
        <authorList>
            <consortium name="WormBaseParasite"/>
        </authorList>
    </citation>
    <scope>IDENTIFICATION</scope>
</reference>
<accession>A0A914RU53</accession>
<sequence length="140" mass="15756">MNGPGALYQSGAGQLPFHYAQSVPDSQLRATRSVSASELYHGQKREELNARLDKLEAKGTAMNEFERRMYRSLVDELSRAPAQRQLQRPRHLPPPQPIKPQVVNSVHEESPGGKQLDKLLEDVQQQIHQIDLESPKPKAS</sequence>
<evidence type="ECO:0000313" key="3">
    <source>
        <dbReference type="WBParaSite" id="PEQ_0000985801-mRNA-1"/>
    </source>
</evidence>
<proteinExistence type="predicted"/>
<keyword evidence="2" id="KW-1185">Reference proteome</keyword>